<name>A0AAV0GU54_9ROSI</name>
<comment type="caution">
    <text evidence="2">The sequence shown here is derived from an EMBL/GenBank/DDBJ whole genome shotgun (WGS) entry which is preliminary data.</text>
</comment>
<dbReference type="EMBL" id="CAMGYJ010000002">
    <property type="protein sequence ID" value="CAI0376211.1"/>
    <property type="molecule type" value="Genomic_DNA"/>
</dbReference>
<protein>
    <submittedName>
        <fullName evidence="2">Uncharacterized protein</fullName>
    </submittedName>
</protein>
<gene>
    <name evidence="2" type="ORF">LITE_LOCUS910</name>
</gene>
<sequence length="76" mass="8766">MIQREEDDHGESSPISVSRLSIEDGSSNHNIEGEGSGDDTARLMKEKDQMSVQRRLERFFRERKRLLFVGPQQFNG</sequence>
<feature type="compositionally biased region" description="Polar residues" evidence="1">
    <location>
        <begin position="13"/>
        <end position="30"/>
    </location>
</feature>
<reference evidence="2" key="1">
    <citation type="submission" date="2022-08" db="EMBL/GenBank/DDBJ databases">
        <authorList>
            <person name="Gutierrez-Valencia J."/>
        </authorList>
    </citation>
    <scope>NUCLEOTIDE SEQUENCE</scope>
</reference>
<feature type="region of interest" description="Disordered" evidence="1">
    <location>
        <begin position="1"/>
        <end position="43"/>
    </location>
</feature>
<evidence type="ECO:0000256" key="1">
    <source>
        <dbReference type="SAM" id="MobiDB-lite"/>
    </source>
</evidence>
<feature type="compositionally biased region" description="Basic and acidic residues" evidence="1">
    <location>
        <begin position="1"/>
        <end position="11"/>
    </location>
</feature>
<dbReference type="AlphaFoldDB" id="A0AAV0GU54"/>
<keyword evidence="3" id="KW-1185">Reference proteome</keyword>
<accession>A0AAV0GU54</accession>
<evidence type="ECO:0000313" key="3">
    <source>
        <dbReference type="Proteomes" id="UP001154282"/>
    </source>
</evidence>
<proteinExistence type="predicted"/>
<organism evidence="2 3">
    <name type="scientific">Linum tenue</name>
    <dbReference type="NCBI Taxonomy" id="586396"/>
    <lineage>
        <taxon>Eukaryota</taxon>
        <taxon>Viridiplantae</taxon>
        <taxon>Streptophyta</taxon>
        <taxon>Embryophyta</taxon>
        <taxon>Tracheophyta</taxon>
        <taxon>Spermatophyta</taxon>
        <taxon>Magnoliopsida</taxon>
        <taxon>eudicotyledons</taxon>
        <taxon>Gunneridae</taxon>
        <taxon>Pentapetalae</taxon>
        <taxon>rosids</taxon>
        <taxon>fabids</taxon>
        <taxon>Malpighiales</taxon>
        <taxon>Linaceae</taxon>
        <taxon>Linum</taxon>
    </lineage>
</organism>
<evidence type="ECO:0000313" key="2">
    <source>
        <dbReference type="EMBL" id="CAI0376211.1"/>
    </source>
</evidence>
<dbReference type="Proteomes" id="UP001154282">
    <property type="component" value="Unassembled WGS sequence"/>
</dbReference>